<dbReference type="InterPro" id="IPR008030">
    <property type="entry name" value="NmrA-like"/>
</dbReference>
<keyword evidence="5" id="KW-1185">Reference proteome</keyword>
<name>A0A6A6NXA2_9PEZI</name>
<dbReference type="GO" id="GO:0016491">
    <property type="term" value="F:oxidoreductase activity"/>
    <property type="evidence" value="ECO:0007669"/>
    <property type="project" value="UniProtKB-KW"/>
</dbReference>
<dbReference type="Gene3D" id="3.40.50.720">
    <property type="entry name" value="NAD(P)-binding Rossmann-like Domain"/>
    <property type="match status" value="1"/>
</dbReference>
<dbReference type="AlphaFoldDB" id="A0A6A6NXA2"/>
<keyword evidence="1" id="KW-0521">NADP</keyword>
<protein>
    <recommendedName>
        <fullName evidence="3">NmrA-like domain-containing protein</fullName>
    </recommendedName>
</protein>
<keyword evidence="2" id="KW-0560">Oxidoreductase</keyword>
<dbReference type="OrthoDB" id="419598at2759"/>
<dbReference type="SUPFAM" id="SSF51735">
    <property type="entry name" value="NAD(P)-binding Rossmann-fold domains"/>
    <property type="match status" value="1"/>
</dbReference>
<reference evidence="4" key="1">
    <citation type="journal article" date="2020" name="Stud. Mycol.">
        <title>101 Dothideomycetes genomes: a test case for predicting lifestyles and emergence of pathogens.</title>
        <authorList>
            <person name="Haridas S."/>
            <person name="Albert R."/>
            <person name="Binder M."/>
            <person name="Bloem J."/>
            <person name="Labutti K."/>
            <person name="Salamov A."/>
            <person name="Andreopoulos B."/>
            <person name="Baker S."/>
            <person name="Barry K."/>
            <person name="Bills G."/>
            <person name="Bluhm B."/>
            <person name="Cannon C."/>
            <person name="Castanera R."/>
            <person name="Culley D."/>
            <person name="Daum C."/>
            <person name="Ezra D."/>
            <person name="Gonzalez J."/>
            <person name="Henrissat B."/>
            <person name="Kuo A."/>
            <person name="Liang C."/>
            <person name="Lipzen A."/>
            <person name="Lutzoni F."/>
            <person name="Magnuson J."/>
            <person name="Mondo S."/>
            <person name="Nolan M."/>
            <person name="Ohm R."/>
            <person name="Pangilinan J."/>
            <person name="Park H.-J."/>
            <person name="Ramirez L."/>
            <person name="Alfaro M."/>
            <person name="Sun H."/>
            <person name="Tritt A."/>
            <person name="Yoshinaga Y."/>
            <person name="Zwiers L.-H."/>
            <person name="Turgeon B."/>
            <person name="Goodwin S."/>
            <person name="Spatafora J."/>
            <person name="Crous P."/>
            <person name="Grigoriev I."/>
        </authorList>
    </citation>
    <scope>NUCLEOTIDE SEQUENCE</scope>
    <source>
        <strain evidence="4">ATCC 16933</strain>
    </source>
</reference>
<evidence type="ECO:0000313" key="4">
    <source>
        <dbReference type="EMBL" id="KAF2456425.1"/>
    </source>
</evidence>
<organism evidence="4 5">
    <name type="scientific">Lineolata rhizophorae</name>
    <dbReference type="NCBI Taxonomy" id="578093"/>
    <lineage>
        <taxon>Eukaryota</taxon>
        <taxon>Fungi</taxon>
        <taxon>Dikarya</taxon>
        <taxon>Ascomycota</taxon>
        <taxon>Pezizomycotina</taxon>
        <taxon>Dothideomycetes</taxon>
        <taxon>Dothideomycetes incertae sedis</taxon>
        <taxon>Lineolatales</taxon>
        <taxon>Lineolataceae</taxon>
        <taxon>Lineolata</taxon>
    </lineage>
</organism>
<evidence type="ECO:0000256" key="1">
    <source>
        <dbReference type="ARBA" id="ARBA00022857"/>
    </source>
</evidence>
<dbReference type="PANTHER" id="PTHR47706:SF9">
    <property type="entry name" value="NMRA-LIKE DOMAIN-CONTAINING PROTEIN-RELATED"/>
    <property type="match status" value="1"/>
</dbReference>
<evidence type="ECO:0000256" key="2">
    <source>
        <dbReference type="ARBA" id="ARBA00023002"/>
    </source>
</evidence>
<sequence length="340" mass="38288">MLSLSPHPSPAHLNATSQHFSRIPPETNIFLTFTMLVLVAGATGNVGQHLLTSLLSRGHEVRALGRNPEKLPADLRVRLEQFVRSDAYWDVPALERACAGVDAVICAYMGIPELIIEGQLLLLRAAERAGVRRFVAASWNYDWRNMSLGMHDSYDPMISFRNHVELSSTMRPLYIFTGILAEVLFAKPGHGDYSPKNHGVWDPEAKVMEIWGDPSFKWHWTCESDLAEFTAEIVQRDDAVNGGFWSVCSGLNSLEEIAQIYGEVKGCDVTVKKMGSIDELRRRAYEAREQGQRNNMWEYIGYFYTLYTADGTWTLGELDNERLGMKGTSLHDFLASQPDI</sequence>
<dbReference type="PANTHER" id="PTHR47706">
    <property type="entry name" value="NMRA-LIKE FAMILY PROTEIN"/>
    <property type="match status" value="1"/>
</dbReference>
<accession>A0A6A6NXA2</accession>
<evidence type="ECO:0000313" key="5">
    <source>
        <dbReference type="Proteomes" id="UP000799766"/>
    </source>
</evidence>
<feature type="domain" description="NmrA-like" evidence="3">
    <location>
        <begin position="36"/>
        <end position="273"/>
    </location>
</feature>
<gene>
    <name evidence="4" type="ORF">BDY21DRAFT_347105</name>
</gene>
<dbReference type="EMBL" id="MU001683">
    <property type="protein sequence ID" value="KAF2456425.1"/>
    <property type="molecule type" value="Genomic_DNA"/>
</dbReference>
<dbReference type="Pfam" id="PF05368">
    <property type="entry name" value="NmrA"/>
    <property type="match status" value="1"/>
</dbReference>
<dbReference type="InterPro" id="IPR036291">
    <property type="entry name" value="NAD(P)-bd_dom_sf"/>
</dbReference>
<evidence type="ECO:0000259" key="3">
    <source>
        <dbReference type="Pfam" id="PF05368"/>
    </source>
</evidence>
<proteinExistence type="predicted"/>
<dbReference type="InterPro" id="IPR051609">
    <property type="entry name" value="NmrA/Isoflavone_reductase-like"/>
</dbReference>
<dbReference type="Proteomes" id="UP000799766">
    <property type="component" value="Unassembled WGS sequence"/>
</dbReference>